<proteinExistence type="predicted"/>
<gene>
    <name evidence="1" type="ORF">L2E82_31109</name>
</gene>
<organism evidence="1 2">
    <name type="scientific">Cichorium intybus</name>
    <name type="common">Chicory</name>
    <dbReference type="NCBI Taxonomy" id="13427"/>
    <lineage>
        <taxon>Eukaryota</taxon>
        <taxon>Viridiplantae</taxon>
        <taxon>Streptophyta</taxon>
        <taxon>Embryophyta</taxon>
        <taxon>Tracheophyta</taxon>
        <taxon>Spermatophyta</taxon>
        <taxon>Magnoliopsida</taxon>
        <taxon>eudicotyledons</taxon>
        <taxon>Gunneridae</taxon>
        <taxon>Pentapetalae</taxon>
        <taxon>asterids</taxon>
        <taxon>campanulids</taxon>
        <taxon>Asterales</taxon>
        <taxon>Asteraceae</taxon>
        <taxon>Cichorioideae</taxon>
        <taxon>Cichorieae</taxon>
        <taxon>Cichoriinae</taxon>
        <taxon>Cichorium</taxon>
    </lineage>
</organism>
<protein>
    <submittedName>
        <fullName evidence="1">Uncharacterized protein</fullName>
    </submittedName>
</protein>
<comment type="caution">
    <text evidence="1">The sequence shown here is derived from an EMBL/GenBank/DDBJ whole genome shotgun (WGS) entry which is preliminary data.</text>
</comment>
<accession>A0ACB9D245</accession>
<name>A0ACB9D245_CICIN</name>
<sequence length="69" mass="7529">MSTESSLSTEGTKTRSVKATFVATTKRWTEEFAKVSSAGFNKLVEMGFPEALVKKTLEAVGVDERKALD</sequence>
<keyword evidence="2" id="KW-1185">Reference proteome</keyword>
<evidence type="ECO:0000313" key="1">
    <source>
        <dbReference type="EMBL" id="KAI3740639.1"/>
    </source>
</evidence>
<reference evidence="2" key="1">
    <citation type="journal article" date="2022" name="Mol. Ecol. Resour.">
        <title>The genomes of chicory, endive, great burdock and yacon provide insights into Asteraceae palaeo-polyploidization history and plant inulin production.</title>
        <authorList>
            <person name="Fan W."/>
            <person name="Wang S."/>
            <person name="Wang H."/>
            <person name="Wang A."/>
            <person name="Jiang F."/>
            <person name="Liu H."/>
            <person name="Zhao H."/>
            <person name="Xu D."/>
            <person name="Zhang Y."/>
        </authorList>
    </citation>
    <scope>NUCLEOTIDE SEQUENCE [LARGE SCALE GENOMIC DNA]</scope>
    <source>
        <strain evidence="2">cv. Punajuju</strain>
    </source>
</reference>
<reference evidence="1 2" key="2">
    <citation type="journal article" date="2022" name="Mol. Ecol. Resour.">
        <title>The genomes of chicory, endive, great burdock and yacon provide insights into Asteraceae paleo-polyploidization history and plant inulin production.</title>
        <authorList>
            <person name="Fan W."/>
            <person name="Wang S."/>
            <person name="Wang H."/>
            <person name="Wang A."/>
            <person name="Jiang F."/>
            <person name="Liu H."/>
            <person name="Zhao H."/>
            <person name="Xu D."/>
            <person name="Zhang Y."/>
        </authorList>
    </citation>
    <scope>NUCLEOTIDE SEQUENCE [LARGE SCALE GENOMIC DNA]</scope>
    <source>
        <strain evidence="2">cv. Punajuju</strain>
        <tissue evidence="1">Leaves</tissue>
    </source>
</reference>
<dbReference type="Proteomes" id="UP001055811">
    <property type="component" value="Linkage Group LG05"/>
</dbReference>
<dbReference type="EMBL" id="CM042013">
    <property type="protein sequence ID" value="KAI3740639.1"/>
    <property type="molecule type" value="Genomic_DNA"/>
</dbReference>
<evidence type="ECO:0000313" key="2">
    <source>
        <dbReference type="Proteomes" id="UP001055811"/>
    </source>
</evidence>